<evidence type="ECO:0000313" key="2">
    <source>
        <dbReference type="Proteomes" id="UP000564806"/>
    </source>
</evidence>
<evidence type="ECO:0000313" key="1">
    <source>
        <dbReference type="EMBL" id="NUU59152.1"/>
    </source>
</evidence>
<dbReference type="GO" id="GO:0016791">
    <property type="term" value="F:phosphatase activity"/>
    <property type="evidence" value="ECO:0007669"/>
    <property type="project" value="TreeGrafter"/>
</dbReference>
<organism evidence="1 2">
    <name type="scientific">Paenibacillus agri</name>
    <dbReference type="NCBI Taxonomy" id="2744309"/>
    <lineage>
        <taxon>Bacteria</taxon>
        <taxon>Bacillati</taxon>
        <taxon>Bacillota</taxon>
        <taxon>Bacilli</taxon>
        <taxon>Bacillales</taxon>
        <taxon>Paenibacillaceae</taxon>
        <taxon>Paenibacillus</taxon>
    </lineage>
</organism>
<dbReference type="InterPro" id="IPR029033">
    <property type="entry name" value="His_PPase_superfam"/>
</dbReference>
<comment type="caution">
    <text evidence="1">The sequence shown here is derived from an EMBL/GenBank/DDBJ whole genome shotgun (WGS) entry which is preliminary data.</text>
</comment>
<proteinExistence type="predicted"/>
<dbReference type="EMBL" id="JABWCS010000179">
    <property type="protein sequence ID" value="NUU59152.1"/>
    <property type="molecule type" value="Genomic_DNA"/>
</dbReference>
<keyword evidence="2" id="KW-1185">Reference proteome</keyword>
<gene>
    <name evidence="1" type="ORF">HPT30_01985</name>
</gene>
<name>A0A850EKR4_9BACL</name>
<reference evidence="1" key="1">
    <citation type="submission" date="2020-06" db="EMBL/GenBank/DDBJ databases">
        <title>Paenibacillus sp. nov., isolated from soil.</title>
        <authorList>
            <person name="Seo Y.L."/>
        </authorList>
    </citation>
    <scope>NUCLEOTIDE SEQUENCE [LARGE SCALE GENOMIC DNA]</scope>
    <source>
        <strain evidence="1">JW14</strain>
    </source>
</reference>
<dbReference type="InterPro" id="IPR013078">
    <property type="entry name" value="His_Pase_superF_clade-1"/>
</dbReference>
<accession>A0A850EKR4</accession>
<dbReference type="CDD" id="cd07067">
    <property type="entry name" value="HP_PGM_like"/>
    <property type="match status" value="1"/>
</dbReference>
<sequence length="194" mass="22160">MKTFIYMVRHGESPKVDGGNERTRGLTLKGESDAQIVAELLNVEGINTFISSPYKRAILTIEGLAQSLGKEVIIIEELKEIVFLGDNKILSNKEVYPLVKKMFSEPDFLLPGGESFMNCRNRVVPIFENIIRKYEGQKIVIGTHGVVMTMMMEYFDPQFGLDFLLKTSKPDVYKLEFDEGLLTRTERLWRVTSE</sequence>
<dbReference type="InterPro" id="IPR050275">
    <property type="entry name" value="PGM_Phosphatase"/>
</dbReference>
<dbReference type="SUPFAM" id="SSF53254">
    <property type="entry name" value="Phosphoglycerate mutase-like"/>
    <property type="match status" value="1"/>
</dbReference>
<dbReference type="PANTHER" id="PTHR48100">
    <property type="entry name" value="BROAD-SPECIFICITY PHOSPHATASE YOR283W-RELATED"/>
    <property type="match status" value="1"/>
</dbReference>
<dbReference type="Pfam" id="PF00300">
    <property type="entry name" value="His_Phos_1"/>
    <property type="match status" value="1"/>
</dbReference>
<dbReference type="PANTHER" id="PTHR48100:SF59">
    <property type="entry name" value="ADENOSYLCOBALAMIN_ALPHA-RIBAZOLE PHOSPHATASE"/>
    <property type="match status" value="1"/>
</dbReference>
<dbReference type="RefSeq" id="WP_175369853.1">
    <property type="nucleotide sequence ID" value="NZ_JABWCS010000179.1"/>
</dbReference>
<dbReference type="GO" id="GO:0005737">
    <property type="term" value="C:cytoplasm"/>
    <property type="evidence" value="ECO:0007669"/>
    <property type="project" value="TreeGrafter"/>
</dbReference>
<dbReference type="AlphaFoldDB" id="A0A850EKR4"/>
<dbReference type="Proteomes" id="UP000564806">
    <property type="component" value="Unassembled WGS sequence"/>
</dbReference>
<protein>
    <submittedName>
        <fullName evidence="1">Histidine phosphatase family protein</fullName>
    </submittedName>
</protein>
<dbReference type="Gene3D" id="3.40.50.1240">
    <property type="entry name" value="Phosphoglycerate mutase-like"/>
    <property type="match status" value="1"/>
</dbReference>